<dbReference type="AlphaFoldDB" id="A0A0G3ENH7"/>
<evidence type="ECO:0000313" key="1">
    <source>
        <dbReference type="EMBL" id="AKJ68623.1"/>
    </source>
</evidence>
<sequence length="342" mass="36794">MADLPLSGVRVLDLSRLLPGPLATLRLQELGAQVTKVEDPGAGDTARAMLQTEAQRAAGEPGTFYTLLNRGKTIERLDLKSQDGHARLLALAAQCEVLVEGFRPGVMARLGLGYDTLRALNPRLVYCAISGYGQHGPMAQRAGHDINYIGYAGVLDQLAAPDDAPIVPNFQIGDLFGGAQSAVQEILAALYAVGRTGQGRALDISMTHAVQRSNLLPAVAVLDHGATRRSGQDLLNGGVPCYNVYRTRDDRWMAVGALELKFWQTLCEVIGKPQWRTLHWSLGQAPGSDAARALKTELDAIFATRTQAAWCALFDPADCCVSPVLRLEEAFAHPLFTAGQAR</sequence>
<dbReference type="STRING" id="445709.ABW99_10785"/>
<dbReference type="PANTHER" id="PTHR48228">
    <property type="entry name" value="SUCCINYL-COA--D-CITRAMALATE COA-TRANSFERASE"/>
    <property type="match status" value="1"/>
</dbReference>
<dbReference type="GO" id="GO:0003824">
    <property type="term" value="F:catalytic activity"/>
    <property type="evidence" value="ECO:0007669"/>
    <property type="project" value="InterPro"/>
</dbReference>
<reference evidence="2" key="1">
    <citation type="submission" date="2015-06" db="EMBL/GenBank/DDBJ databases">
        <authorList>
            <person name="Lim Y.L."/>
            <person name="Ee R."/>
            <person name="Yong D."/>
            <person name="How K.Y."/>
            <person name="Yin W.F."/>
            <person name="Chan K.G."/>
        </authorList>
    </citation>
    <scope>NUCLEOTIDE SEQUENCE [LARGE SCALE GENOMIC DNA]</scope>
    <source>
        <strain evidence="2">DSM 25325</strain>
    </source>
</reference>
<dbReference type="InterPro" id="IPR050509">
    <property type="entry name" value="CoA-transferase_III"/>
</dbReference>
<organism evidence="1 2">
    <name type="scientific">Pandoraea thiooxydans</name>
    <dbReference type="NCBI Taxonomy" id="445709"/>
    <lineage>
        <taxon>Bacteria</taxon>
        <taxon>Pseudomonadati</taxon>
        <taxon>Pseudomonadota</taxon>
        <taxon>Betaproteobacteria</taxon>
        <taxon>Burkholderiales</taxon>
        <taxon>Burkholderiaceae</taxon>
        <taxon>Pandoraea</taxon>
    </lineage>
</organism>
<dbReference type="EMBL" id="CP011568">
    <property type="protein sequence ID" value="AKJ68623.1"/>
    <property type="molecule type" value="Genomic_DNA"/>
</dbReference>
<dbReference type="SUPFAM" id="SSF89796">
    <property type="entry name" value="CoA-transferase family III (CaiB/BaiF)"/>
    <property type="match status" value="1"/>
</dbReference>
<name>A0A0G3ENH7_9BURK</name>
<gene>
    <name evidence="1" type="ORF">ABW99_10785</name>
</gene>
<keyword evidence="2" id="KW-1185">Reference proteome</keyword>
<dbReference type="InterPro" id="IPR044855">
    <property type="entry name" value="CoA-Trfase_III_dom3_sf"/>
</dbReference>
<evidence type="ECO:0000313" key="2">
    <source>
        <dbReference type="Proteomes" id="UP000036700"/>
    </source>
</evidence>
<dbReference type="PANTHER" id="PTHR48228:SF5">
    <property type="entry name" value="ALPHA-METHYLACYL-COA RACEMASE"/>
    <property type="match status" value="1"/>
</dbReference>
<dbReference type="RefSeq" id="WP_047214476.1">
    <property type="nucleotide sequence ID" value="NZ_CP011568.3"/>
</dbReference>
<dbReference type="InterPro" id="IPR003673">
    <property type="entry name" value="CoA-Trfase_fam_III"/>
</dbReference>
<dbReference type="InterPro" id="IPR023606">
    <property type="entry name" value="CoA-Trfase_III_dom_1_sf"/>
</dbReference>
<proteinExistence type="predicted"/>
<dbReference type="Proteomes" id="UP000036700">
    <property type="component" value="Chromosome"/>
</dbReference>
<protein>
    <submittedName>
        <fullName evidence="1">Carnitine dehydratase</fullName>
    </submittedName>
</protein>
<dbReference type="OrthoDB" id="5294844at2"/>
<accession>A0A0G3ENH7</accession>
<dbReference type="PATRIC" id="fig|445709.3.peg.2295"/>
<dbReference type="KEGG" id="ptx:ABW99_10785"/>
<dbReference type="Pfam" id="PF02515">
    <property type="entry name" value="CoA_transf_3"/>
    <property type="match status" value="1"/>
</dbReference>
<dbReference type="Gene3D" id="3.30.1540.10">
    <property type="entry name" value="formyl-coa transferase, domain 3"/>
    <property type="match status" value="1"/>
</dbReference>
<dbReference type="Gene3D" id="3.40.50.10540">
    <property type="entry name" value="Crotonobetainyl-coa:carnitine coa-transferase, domain 1"/>
    <property type="match status" value="1"/>
</dbReference>